<protein>
    <submittedName>
        <fullName evidence="1">Response regulatory domain-containing protein</fullName>
    </submittedName>
</protein>
<proteinExistence type="predicted"/>
<evidence type="ECO:0000313" key="1">
    <source>
        <dbReference type="EMBL" id="CAE6691987.1"/>
    </source>
</evidence>
<dbReference type="RefSeq" id="WP_213040180.1">
    <property type="nucleotide sequence ID" value="NZ_CAJNBJ010000001.1"/>
</dbReference>
<dbReference type="InterPro" id="IPR011006">
    <property type="entry name" value="CheY-like_superfamily"/>
</dbReference>
<organism evidence="1 2">
    <name type="scientific">Nitrospira defluvii</name>
    <dbReference type="NCBI Taxonomy" id="330214"/>
    <lineage>
        <taxon>Bacteria</taxon>
        <taxon>Pseudomonadati</taxon>
        <taxon>Nitrospirota</taxon>
        <taxon>Nitrospiria</taxon>
        <taxon>Nitrospirales</taxon>
        <taxon>Nitrospiraceae</taxon>
        <taxon>Nitrospira</taxon>
    </lineage>
</organism>
<sequence>MANILIINADANLRRLIKLALPGMEHFVQYSASRQAAFSHPSSSTMDLVIARLVADDDQGPEGLVELRKAFPAARLIITAALHDPALEGEKFQRVVRELHIEYCLLEPIDTGAMLHTIQAALALPKRPESGPPAGRAATGA</sequence>
<reference evidence="1 2" key="1">
    <citation type="submission" date="2021-02" db="EMBL/GenBank/DDBJ databases">
        <authorList>
            <person name="Han P."/>
        </authorList>
    </citation>
    <scope>NUCLEOTIDE SEQUENCE [LARGE SCALE GENOMIC DNA]</scope>
    <source>
        <strain evidence="1">Candidatus Nitrospira sp. ZN2</strain>
    </source>
</reference>
<dbReference type="Proteomes" id="UP000675880">
    <property type="component" value="Unassembled WGS sequence"/>
</dbReference>
<evidence type="ECO:0000313" key="2">
    <source>
        <dbReference type="Proteomes" id="UP000675880"/>
    </source>
</evidence>
<gene>
    <name evidence="1" type="ORF">NSPZN2_10266</name>
</gene>
<accession>A0ABM8QE03</accession>
<dbReference type="SUPFAM" id="SSF52172">
    <property type="entry name" value="CheY-like"/>
    <property type="match status" value="1"/>
</dbReference>
<dbReference type="Gene3D" id="3.40.50.2300">
    <property type="match status" value="1"/>
</dbReference>
<dbReference type="EMBL" id="CAJNBJ010000001">
    <property type="protein sequence ID" value="CAE6691987.1"/>
    <property type="molecule type" value="Genomic_DNA"/>
</dbReference>
<keyword evidence="2" id="KW-1185">Reference proteome</keyword>
<comment type="caution">
    <text evidence="1">The sequence shown here is derived from an EMBL/GenBank/DDBJ whole genome shotgun (WGS) entry which is preliminary data.</text>
</comment>
<name>A0ABM8QE03_9BACT</name>